<evidence type="ECO:0008006" key="4">
    <source>
        <dbReference type="Google" id="ProtNLM"/>
    </source>
</evidence>
<protein>
    <recommendedName>
        <fullName evidence="4">DUF962 domain-containing protein</fullName>
    </recommendedName>
</protein>
<evidence type="ECO:0000256" key="1">
    <source>
        <dbReference type="SAM" id="Phobius"/>
    </source>
</evidence>
<evidence type="ECO:0000313" key="2">
    <source>
        <dbReference type="EMBL" id="GHF93257.1"/>
    </source>
</evidence>
<organism evidence="2 3">
    <name type="scientific">Thalassotalea marina</name>
    <dbReference type="NCBI Taxonomy" id="1673741"/>
    <lineage>
        <taxon>Bacteria</taxon>
        <taxon>Pseudomonadati</taxon>
        <taxon>Pseudomonadota</taxon>
        <taxon>Gammaproteobacteria</taxon>
        <taxon>Alteromonadales</taxon>
        <taxon>Colwelliaceae</taxon>
        <taxon>Thalassotalea</taxon>
    </lineage>
</organism>
<gene>
    <name evidence="2" type="ORF">GCM10017161_21940</name>
</gene>
<keyword evidence="3" id="KW-1185">Reference proteome</keyword>
<dbReference type="AlphaFoldDB" id="A0A919BI10"/>
<sequence length="175" mass="19869">MKSLLEQLSTYKSVHLNKSNVKTHFVGIPLIIWSIAIVLSMVGFELSTKHFTVGITLMSIVAYCVLLYYVVLSRPLALMAILIFGPIVYSATWVPATEWPMVIALIAFITGWIFQFIGHAYEKAKPAFIDDLNQLFIGPLFLLAEIYFKFGGNKTLEQQVHQLAIEKRRAFEKNQ</sequence>
<dbReference type="GO" id="GO:0046521">
    <property type="term" value="P:sphingoid catabolic process"/>
    <property type="evidence" value="ECO:0007669"/>
    <property type="project" value="TreeGrafter"/>
</dbReference>
<feature type="transmembrane region" description="Helical" evidence="1">
    <location>
        <begin position="99"/>
        <end position="117"/>
    </location>
</feature>
<dbReference type="Pfam" id="PF06127">
    <property type="entry name" value="Mpo1-like"/>
    <property type="match status" value="1"/>
</dbReference>
<keyword evidence="1" id="KW-0812">Transmembrane</keyword>
<comment type="caution">
    <text evidence="2">The sequence shown here is derived from an EMBL/GenBank/DDBJ whole genome shotgun (WGS) entry which is preliminary data.</text>
</comment>
<dbReference type="EMBL" id="BNCK01000004">
    <property type="protein sequence ID" value="GHF93257.1"/>
    <property type="molecule type" value="Genomic_DNA"/>
</dbReference>
<feature type="transmembrane region" description="Helical" evidence="1">
    <location>
        <begin position="21"/>
        <end position="44"/>
    </location>
</feature>
<feature type="transmembrane region" description="Helical" evidence="1">
    <location>
        <begin position="50"/>
        <end position="69"/>
    </location>
</feature>
<proteinExistence type="predicted"/>
<dbReference type="RefSeq" id="WP_189770344.1">
    <property type="nucleotide sequence ID" value="NZ_BNCK01000004.1"/>
</dbReference>
<keyword evidence="1" id="KW-1133">Transmembrane helix</keyword>
<accession>A0A919BI10</accession>
<keyword evidence="1" id="KW-0472">Membrane</keyword>
<dbReference type="Proteomes" id="UP000623842">
    <property type="component" value="Unassembled WGS sequence"/>
</dbReference>
<dbReference type="PANTHER" id="PTHR28026:SF9">
    <property type="entry name" value="2-HYDROXY-PALMITIC ACID DIOXYGENASE MPO1"/>
    <property type="match status" value="1"/>
</dbReference>
<evidence type="ECO:0000313" key="3">
    <source>
        <dbReference type="Proteomes" id="UP000623842"/>
    </source>
</evidence>
<dbReference type="GO" id="GO:0016020">
    <property type="term" value="C:membrane"/>
    <property type="evidence" value="ECO:0007669"/>
    <property type="project" value="GOC"/>
</dbReference>
<name>A0A919BI10_9GAMM</name>
<reference evidence="2" key="1">
    <citation type="journal article" date="2014" name="Int. J. Syst. Evol. Microbiol.">
        <title>Complete genome sequence of Corynebacterium casei LMG S-19264T (=DSM 44701T), isolated from a smear-ripened cheese.</title>
        <authorList>
            <consortium name="US DOE Joint Genome Institute (JGI-PGF)"/>
            <person name="Walter F."/>
            <person name="Albersmeier A."/>
            <person name="Kalinowski J."/>
            <person name="Ruckert C."/>
        </authorList>
    </citation>
    <scope>NUCLEOTIDE SEQUENCE</scope>
    <source>
        <strain evidence="2">KCTC 42731</strain>
    </source>
</reference>
<reference evidence="2" key="2">
    <citation type="submission" date="2020-09" db="EMBL/GenBank/DDBJ databases">
        <authorList>
            <person name="Sun Q."/>
            <person name="Kim S."/>
        </authorList>
    </citation>
    <scope>NUCLEOTIDE SEQUENCE</scope>
    <source>
        <strain evidence="2">KCTC 42731</strain>
    </source>
</reference>
<dbReference type="InterPro" id="IPR009305">
    <property type="entry name" value="Mpo1-like"/>
</dbReference>
<dbReference type="PANTHER" id="PTHR28026">
    <property type="entry name" value="DUF962 DOMAIN PROTEIN (AFU_ORTHOLOGUE AFUA_8G05310)"/>
    <property type="match status" value="1"/>
</dbReference>
<feature type="transmembrane region" description="Helical" evidence="1">
    <location>
        <begin position="76"/>
        <end position="93"/>
    </location>
</feature>